<dbReference type="Proteomes" id="UP000198694">
    <property type="component" value="Unassembled WGS sequence"/>
</dbReference>
<name>A0A1G9A0Z4_9BACI</name>
<organism evidence="1 2">
    <name type="scientific">Sediminibacillus albus</name>
    <dbReference type="NCBI Taxonomy" id="407036"/>
    <lineage>
        <taxon>Bacteria</taxon>
        <taxon>Bacillati</taxon>
        <taxon>Bacillota</taxon>
        <taxon>Bacilli</taxon>
        <taxon>Bacillales</taxon>
        <taxon>Bacillaceae</taxon>
        <taxon>Sediminibacillus</taxon>
    </lineage>
</organism>
<evidence type="ECO:0000313" key="2">
    <source>
        <dbReference type="Proteomes" id="UP000198694"/>
    </source>
</evidence>
<dbReference type="AlphaFoldDB" id="A0A1G9A0Z4"/>
<gene>
    <name evidence="1" type="ORF">SAMN05216243_2344</name>
</gene>
<sequence length="64" mass="7767">MFWSPRHNGALSFSFWDIFHPKAMQEIQWYMEKKMKGLECKNTMAAYISNVRRSIERGIVRFEH</sequence>
<dbReference type="EMBL" id="FNFL01000003">
    <property type="protein sequence ID" value="SDK21032.1"/>
    <property type="molecule type" value="Genomic_DNA"/>
</dbReference>
<dbReference type="RefSeq" id="WP_093214304.1">
    <property type="nucleotide sequence ID" value="NZ_FNFL01000003.1"/>
</dbReference>
<keyword evidence="2" id="KW-1185">Reference proteome</keyword>
<reference evidence="1 2" key="1">
    <citation type="submission" date="2016-10" db="EMBL/GenBank/DDBJ databases">
        <authorList>
            <person name="de Groot N.N."/>
        </authorList>
    </citation>
    <scope>NUCLEOTIDE SEQUENCE [LARGE SCALE GENOMIC DNA]</scope>
    <source>
        <strain evidence="1 2">CGMCC 1.6502</strain>
    </source>
</reference>
<proteinExistence type="predicted"/>
<accession>A0A1G9A0Z4</accession>
<protein>
    <submittedName>
        <fullName evidence="1">Uncharacterized protein</fullName>
    </submittedName>
</protein>
<evidence type="ECO:0000313" key="1">
    <source>
        <dbReference type="EMBL" id="SDK21032.1"/>
    </source>
</evidence>